<keyword evidence="5" id="KW-0633">Potassium transport</keyword>
<evidence type="ECO:0000256" key="1">
    <source>
        <dbReference type="ARBA" id="ARBA00001946"/>
    </source>
</evidence>
<dbReference type="PRINTS" id="PR00120">
    <property type="entry name" value="HATPASE"/>
</dbReference>
<evidence type="ECO:0000256" key="3">
    <source>
        <dbReference type="ARBA" id="ARBA00022448"/>
    </source>
</evidence>
<feature type="transmembrane region" description="Helical" evidence="22">
    <location>
        <begin position="293"/>
        <end position="315"/>
    </location>
</feature>
<feature type="transmembrane region" description="Helical" evidence="22">
    <location>
        <begin position="1019"/>
        <end position="1037"/>
    </location>
</feature>
<dbReference type="SUPFAM" id="SSF81665">
    <property type="entry name" value="Calcium ATPase, transmembrane domain M"/>
    <property type="match status" value="1"/>
</dbReference>
<evidence type="ECO:0000256" key="22">
    <source>
        <dbReference type="SAM" id="Phobius"/>
    </source>
</evidence>
<dbReference type="GO" id="GO:0005886">
    <property type="term" value="C:plasma membrane"/>
    <property type="evidence" value="ECO:0007669"/>
    <property type="project" value="UniProtKB-SubCell"/>
</dbReference>
<evidence type="ECO:0000256" key="2">
    <source>
        <dbReference type="ARBA" id="ARBA00004651"/>
    </source>
</evidence>
<comment type="catalytic activity">
    <reaction evidence="20">
        <text>K(+)(in) + ATP + H2O = K(+)(out) + ADP + phosphate + H(+)</text>
        <dbReference type="Rhea" id="RHEA:75815"/>
        <dbReference type="ChEBI" id="CHEBI:15377"/>
        <dbReference type="ChEBI" id="CHEBI:15378"/>
        <dbReference type="ChEBI" id="CHEBI:29103"/>
        <dbReference type="ChEBI" id="CHEBI:30616"/>
        <dbReference type="ChEBI" id="CHEBI:43474"/>
        <dbReference type="ChEBI" id="CHEBI:456216"/>
    </reaction>
</comment>
<dbReference type="SUPFAM" id="SSF81653">
    <property type="entry name" value="Calcium ATPase, transduction domain A"/>
    <property type="match status" value="1"/>
</dbReference>
<dbReference type="NCBIfam" id="TIGR01494">
    <property type="entry name" value="ATPase_P-type"/>
    <property type="match status" value="3"/>
</dbReference>
<dbReference type="GO" id="GO:0006813">
    <property type="term" value="P:potassium ion transport"/>
    <property type="evidence" value="ECO:0007669"/>
    <property type="project" value="UniProtKB-KW"/>
</dbReference>
<dbReference type="SMART" id="SM00831">
    <property type="entry name" value="Cation_ATPase_N"/>
    <property type="match status" value="1"/>
</dbReference>
<comment type="similarity">
    <text evidence="18">Belongs to the cation transport ATPase (P-type) (TC 3.A.3) family. Type IID subfamily.</text>
</comment>
<keyword evidence="13 22" id="KW-1133">Transmembrane helix</keyword>
<comment type="caution">
    <text evidence="24">The sequence shown here is derived from an EMBL/GenBank/DDBJ whole genome shotgun (WGS) entry which is preliminary data.</text>
</comment>
<dbReference type="PRINTS" id="PR00119">
    <property type="entry name" value="CATATPASE"/>
</dbReference>
<evidence type="ECO:0000256" key="11">
    <source>
        <dbReference type="ARBA" id="ARBA00022958"/>
    </source>
</evidence>
<keyword evidence="17" id="KW-0739">Sodium transport</keyword>
<dbReference type="Gene3D" id="2.70.150.10">
    <property type="entry name" value="Calcium-transporting ATPase, cytoplasmic transduction domain A"/>
    <property type="match status" value="1"/>
</dbReference>
<accession>A0A9P4V167</accession>
<dbReference type="PROSITE" id="PS00154">
    <property type="entry name" value="ATPASE_E1_E2"/>
    <property type="match status" value="1"/>
</dbReference>
<dbReference type="NCBIfam" id="TIGR01523">
    <property type="entry name" value="ATPase-IID_K-Na"/>
    <property type="match status" value="1"/>
</dbReference>
<keyword evidence="4" id="KW-1003">Cell membrane</keyword>
<evidence type="ECO:0000256" key="8">
    <source>
        <dbReference type="ARBA" id="ARBA00022741"/>
    </source>
</evidence>
<comment type="subcellular location">
    <subcellularLocation>
        <location evidence="2">Cell membrane</location>
        <topology evidence="2">Multi-pass membrane protein</topology>
    </subcellularLocation>
</comment>
<evidence type="ECO:0000313" key="25">
    <source>
        <dbReference type="Proteomes" id="UP000799444"/>
    </source>
</evidence>
<protein>
    <recommendedName>
        <fullName evidence="19">P-type Na(+) transporter</fullName>
        <ecNumber evidence="19">7.2.2.3</ecNumber>
    </recommendedName>
</protein>
<dbReference type="GO" id="GO:0046872">
    <property type="term" value="F:metal ion binding"/>
    <property type="evidence" value="ECO:0007669"/>
    <property type="project" value="UniProtKB-KW"/>
</dbReference>
<dbReference type="InterPro" id="IPR036412">
    <property type="entry name" value="HAD-like_sf"/>
</dbReference>
<keyword evidence="6 22" id="KW-0812">Transmembrane</keyword>
<dbReference type="Pfam" id="PF13246">
    <property type="entry name" value="Cation_ATPase"/>
    <property type="match status" value="1"/>
</dbReference>
<dbReference type="InterPro" id="IPR023298">
    <property type="entry name" value="ATPase_P-typ_TM_dom_sf"/>
</dbReference>
<evidence type="ECO:0000256" key="18">
    <source>
        <dbReference type="ARBA" id="ARBA00035017"/>
    </source>
</evidence>
<dbReference type="InterPro" id="IPR018303">
    <property type="entry name" value="ATPase_P-typ_P_site"/>
</dbReference>
<feature type="transmembrane region" description="Helical" evidence="22">
    <location>
        <begin position="846"/>
        <end position="867"/>
    </location>
</feature>
<feature type="transmembrane region" description="Helical" evidence="22">
    <location>
        <begin position="988"/>
        <end position="1007"/>
    </location>
</feature>
<keyword evidence="8" id="KW-0547">Nucleotide-binding</keyword>
<dbReference type="SUPFAM" id="SSF56784">
    <property type="entry name" value="HAD-like"/>
    <property type="match status" value="1"/>
</dbReference>
<evidence type="ECO:0000259" key="23">
    <source>
        <dbReference type="SMART" id="SM00831"/>
    </source>
</evidence>
<dbReference type="InterPro" id="IPR023299">
    <property type="entry name" value="ATPase_P-typ_cyto_dom_N"/>
</dbReference>
<dbReference type="InterPro" id="IPR044492">
    <property type="entry name" value="P_typ_ATPase_HD_dom"/>
</dbReference>
<feature type="transmembrane region" description="Helical" evidence="22">
    <location>
        <begin position="813"/>
        <end position="834"/>
    </location>
</feature>
<evidence type="ECO:0000256" key="4">
    <source>
        <dbReference type="ARBA" id="ARBA00022475"/>
    </source>
</evidence>
<dbReference type="SFLD" id="SFLDS00003">
    <property type="entry name" value="Haloacid_Dehalogenase"/>
    <property type="match status" value="1"/>
</dbReference>
<dbReference type="InterPro" id="IPR004014">
    <property type="entry name" value="ATPase_P-typ_cation-transptr_N"/>
</dbReference>
<evidence type="ECO:0000256" key="14">
    <source>
        <dbReference type="ARBA" id="ARBA00023053"/>
    </source>
</evidence>
<dbReference type="OrthoDB" id="3352408at2759"/>
<reference evidence="24" key="1">
    <citation type="journal article" date="2020" name="Stud. Mycol.">
        <title>101 Dothideomycetes genomes: a test case for predicting lifestyles and emergence of pathogens.</title>
        <authorList>
            <person name="Haridas S."/>
            <person name="Albert R."/>
            <person name="Binder M."/>
            <person name="Bloem J."/>
            <person name="Labutti K."/>
            <person name="Salamov A."/>
            <person name="Andreopoulos B."/>
            <person name="Baker S."/>
            <person name="Barry K."/>
            <person name="Bills G."/>
            <person name="Bluhm B."/>
            <person name="Cannon C."/>
            <person name="Castanera R."/>
            <person name="Culley D."/>
            <person name="Daum C."/>
            <person name="Ezra D."/>
            <person name="Gonzalez J."/>
            <person name="Henrissat B."/>
            <person name="Kuo A."/>
            <person name="Liang C."/>
            <person name="Lipzen A."/>
            <person name="Lutzoni F."/>
            <person name="Magnuson J."/>
            <person name="Mondo S."/>
            <person name="Nolan M."/>
            <person name="Ohm R."/>
            <person name="Pangilinan J."/>
            <person name="Park H.-J."/>
            <person name="Ramirez L."/>
            <person name="Alfaro M."/>
            <person name="Sun H."/>
            <person name="Tritt A."/>
            <person name="Yoshinaga Y."/>
            <person name="Zwiers L.-H."/>
            <person name="Turgeon B."/>
            <person name="Goodwin S."/>
            <person name="Spatafora J."/>
            <person name="Crous P."/>
            <person name="Grigoriev I."/>
        </authorList>
    </citation>
    <scope>NUCLEOTIDE SEQUENCE</scope>
    <source>
        <strain evidence="24">CBS 125425</strain>
    </source>
</reference>
<dbReference type="FunFam" id="3.40.50.1000:FF:000047">
    <property type="entry name" value="Sodium P-type ATPase"/>
    <property type="match status" value="1"/>
</dbReference>
<keyword evidence="7" id="KW-0479">Metal-binding</keyword>
<name>A0A9P4V167_9PLEO</name>
<dbReference type="Proteomes" id="UP000799444">
    <property type="component" value="Unassembled WGS sequence"/>
</dbReference>
<comment type="cofactor">
    <cofactor evidence="1">
        <name>Mg(2+)</name>
        <dbReference type="ChEBI" id="CHEBI:18420"/>
    </cofactor>
</comment>
<dbReference type="SFLD" id="SFLDF00027">
    <property type="entry name" value="p-type_atpase"/>
    <property type="match status" value="1"/>
</dbReference>
<dbReference type="FunFam" id="3.40.50.1000:FF:000001">
    <property type="entry name" value="Phospholipid-transporting ATPase IC"/>
    <property type="match status" value="1"/>
</dbReference>
<feature type="transmembrane region" description="Helical" evidence="22">
    <location>
        <begin position="69"/>
        <end position="87"/>
    </location>
</feature>
<dbReference type="SUPFAM" id="SSF81660">
    <property type="entry name" value="Metal cation-transporting ATPase, ATP-binding domain N"/>
    <property type="match status" value="1"/>
</dbReference>
<evidence type="ECO:0000313" key="24">
    <source>
        <dbReference type="EMBL" id="KAF2734234.1"/>
    </source>
</evidence>
<dbReference type="FunFam" id="1.20.1110.10:FF:000015">
    <property type="entry name" value="Sodium ion P-type ATPase"/>
    <property type="match status" value="1"/>
</dbReference>
<dbReference type="GO" id="GO:0016887">
    <property type="term" value="F:ATP hydrolysis activity"/>
    <property type="evidence" value="ECO:0007669"/>
    <property type="project" value="InterPro"/>
</dbReference>
<feature type="transmembrane region" description="Helical" evidence="22">
    <location>
        <begin position="93"/>
        <end position="112"/>
    </location>
</feature>
<evidence type="ECO:0000256" key="9">
    <source>
        <dbReference type="ARBA" id="ARBA00022840"/>
    </source>
</evidence>
<dbReference type="InterPro" id="IPR006068">
    <property type="entry name" value="ATPase_P-typ_cation-transptr_C"/>
</dbReference>
<dbReference type="AlphaFoldDB" id="A0A9P4V167"/>
<keyword evidence="10" id="KW-0460">Magnesium</keyword>
<keyword evidence="25" id="KW-1185">Reference proteome</keyword>
<dbReference type="GO" id="GO:0005524">
    <property type="term" value="F:ATP binding"/>
    <property type="evidence" value="ECO:0007669"/>
    <property type="project" value="UniProtKB-KW"/>
</dbReference>
<dbReference type="InterPro" id="IPR006414">
    <property type="entry name" value="P-type_ATPase_IID"/>
</dbReference>
<keyword evidence="16 22" id="KW-0472">Membrane</keyword>
<feature type="transmembrane region" description="Helical" evidence="22">
    <location>
        <begin position="938"/>
        <end position="957"/>
    </location>
</feature>
<dbReference type="InterPro" id="IPR008250">
    <property type="entry name" value="ATPase_P-typ_transduc_dom_A_sf"/>
</dbReference>
<keyword evidence="3" id="KW-0813">Transport</keyword>
<keyword evidence="12" id="KW-1278">Translocase</keyword>
<evidence type="ECO:0000256" key="6">
    <source>
        <dbReference type="ARBA" id="ARBA00022692"/>
    </source>
</evidence>
<dbReference type="Pfam" id="PF00689">
    <property type="entry name" value="Cation_ATPase_C"/>
    <property type="match status" value="1"/>
</dbReference>
<proteinExistence type="inferred from homology"/>
<organism evidence="24 25">
    <name type="scientific">Polyplosphaeria fusca</name>
    <dbReference type="NCBI Taxonomy" id="682080"/>
    <lineage>
        <taxon>Eukaryota</taxon>
        <taxon>Fungi</taxon>
        <taxon>Dikarya</taxon>
        <taxon>Ascomycota</taxon>
        <taxon>Pezizomycotina</taxon>
        <taxon>Dothideomycetes</taxon>
        <taxon>Pleosporomycetidae</taxon>
        <taxon>Pleosporales</taxon>
        <taxon>Tetraplosphaeriaceae</taxon>
        <taxon>Polyplosphaeria</taxon>
    </lineage>
</organism>
<comment type="catalytic activity">
    <reaction evidence="21">
        <text>Na(+)(in) + ATP + H2O = Na(+)(out) + ADP + phosphate + H(+)</text>
        <dbReference type="Rhea" id="RHEA:14633"/>
        <dbReference type="ChEBI" id="CHEBI:15377"/>
        <dbReference type="ChEBI" id="CHEBI:15378"/>
        <dbReference type="ChEBI" id="CHEBI:29101"/>
        <dbReference type="ChEBI" id="CHEBI:30616"/>
        <dbReference type="ChEBI" id="CHEBI:43474"/>
        <dbReference type="ChEBI" id="CHEBI:456216"/>
        <dbReference type="EC" id="7.2.2.3"/>
    </reaction>
    <physiologicalReaction direction="left-to-right" evidence="21">
        <dbReference type="Rhea" id="RHEA:14634"/>
    </physiologicalReaction>
</comment>
<dbReference type="EMBL" id="ML996150">
    <property type="protein sequence ID" value="KAF2734234.1"/>
    <property type="molecule type" value="Genomic_DNA"/>
</dbReference>
<keyword evidence="9" id="KW-0067">ATP-binding</keyword>
<evidence type="ECO:0000256" key="21">
    <source>
        <dbReference type="ARBA" id="ARBA00049499"/>
    </source>
</evidence>
<evidence type="ECO:0000256" key="10">
    <source>
        <dbReference type="ARBA" id="ARBA00022842"/>
    </source>
</evidence>
<evidence type="ECO:0000256" key="12">
    <source>
        <dbReference type="ARBA" id="ARBA00022967"/>
    </source>
</evidence>
<evidence type="ECO:0000256" key="15">
    <source>
        <dbReference type="ARBA" id="ARBA00023065"/>
    </source>
</evidence>
<dbReference type="GO" id="GO:0008554">
    <property type="term" value="F:P-type sodium transporter activity"/>
    <property type="evidence" value="ECO:0007669"/>
    <property type="project" value="UniProtKB-EC"/>
</dbReference>
<feature type="transmembrane region" description="Helical" evidence="22">
    <location>
        <begin position="896"/>
        <end position="918"/>
    </location>
</feature>
<sequence>MAAETKSGSQEYEKHPYRLTVDHLVSNLGVNLEQGLSPAQVSQLRSKYGENKLEGEGGVKWYAVLFKQISNAMILVLLLALALSYGVSDYVEGGVITAVVIGNVIIGFVQEFQAEKKMDSLRALSSPTASVLRNGNIESIPSIEVVPGDIILIKTGDTIPADMRLFESMNLECDEKILTGEAVPVAKVPDADFTDSSELECGVGDRINMAYSSSTVTKGRGRGICVFTGMYTEIGKIAQSMQGVKRKPNRSMSRKKHGSLQPVKGATLRTWDGIGKFLGLTVGTPLQIKLSKLAYTLFGCAILLAIIVFAVHKFVVTSEVAIYAISTGIAIIPESLIAVLTITFVTGMTQMRRRKVLTRKLSALEALGGITNICSDKTGTLTQGQMTVRKAWVPGVGIYTVSNSEDPSNPTQGQITIGPAKGKAQMDAEKAARQEHFDTQRSAAALKFELPPGRSEKEASKNNHDEKFVDESEEYTTMVPELEELLRSAALCNLATVRLNEQEGKWQTTGDPTEVALQVFAYRFDKGKKILEQQEGWKQIYEYPFDSTVKRMSVVYTSPSGQTIVFIKGAVERILDLCDTFGIGGEQKQMTDAIKDSIYEQMSLLADQGLRVLALATKTWDGEFADGTKRDDVESGLTLLGLAGLYDPPRLETKDAVRECTNAGIKVHMLTGDHPGTATAIGKEVGIIPRDFSTLSREVADSLVKTAAEFDGMTDEQIDAMPELPLVIARCAPHTKTRMIEALHRRKAYAAMTGDGVNDGPSLQAADVGIAMGMAGSDVAKGASDIVLTDDNFASIVNAIEEGRRMFDNIQKFVLHLLTSNVGEVVLLIFGLGFRDRNSLSVFPLSPLQILWINMITSGPPAFGLGLEKAVFNIMSRPPHNTKTGVFSWQIITDMIVYGTIMGTVTLMTFVIVVYGVGNGDLGHECNKTFSDSCETVFRARSAVFALLTWTILISAWEIKSIRRSMFSLTPNSNSKFPFFKDVYGNKFLFYAVVVGAVIVFPCIYIPGFNDKVFKQKPITWEWALAVGGLVVFVVGMESWKFVKRSTGWFAADEEPPAGRKSGGLLDLRQGFFSFAKSMSRTASFNKAETRGTQASAAV</sequence>
<keyword evidence="11" id="KW-0630">Potassium</keyword>
<evidence type="ECO:0000256" key="7">
    <source>
        <dbReference type="ARBA" id="ARBA00022723"/>
    </source>
</evidence>
<dbReference type="EC" id="7.2.2.3" evidence="19"/>
<evidence type="ECO:0000256" key="5">
    <source>
        <dbReference type="ARBA" id="ARBA00022538"/>
    </source>
</evidence>
<evidence type="ECO:0000256" key="19">
    <source>
        <dbReference type="ARBA" id="ARBA00035029"/>
    </source>
</evidence>
<keyword evidence="15" id="KW-0406">Ion transport</keyword>
<dbReference type="SFLD" id="SFLDG00002">
    <property type="entry name" value="C1.7:_P-type_atpase_like"/>
    <property type="match status" value="1"/>
</dbReference>
<dbReference type="Gene3D" id="1.20.1110.10">
    <property type="entry name" value="Calcium-transporting ATPase, transmembrane domain"/>
    <property type="match status" value="2"/>
</dbReference>
<dbReference type="PANTHER" id="PTHR42861">
    <property type="entry name" value="CALCIUM-TRANSPORTING ATPASE"/>
    <property type="match status" value="1"/>
</dbReference>
<dbReference type="Pfam" id="PF00122">
    <property type="entry name" value="E1-E2_ATPase"/>
    <property type="match status" value="1"/>
</dbReference>
<evidence type="ECO:0000256" key="17">
    <source>
        <dbReference type="ARBA" id="ARBA00023201"/>
    </source>
</evidence>
<dbReference type="InterPro" id="IPR001757">
    <property type="entry name" value="P_typ_ATPase"/>
</dbReference>
<feature type="transmembrane region" description="Helical" evidence="22">
    <location>
        <begin position="321"/>
        <end position="345"/>
    </location>
</feature>
<dbReference type="InterPro" id="IPR059000">
    <property type="entry name" value="ATPase_P-type_domA"/>
</dbReference>
<dbReference type="Gene3D" id="3.40.1110.10">
    <property type="entry name" value="Calcium-transporting ATPase, cytoplasmic domain N"/>
    <property type="match status" value="1"/>
</dbReference>
<evidence type="ECO:0000256" key="13">
    <source>
        <dbReference type="ARBA" id="ARBA00022989"/>
    </source>
</evidence>
<keyword evidence="14" id="KW-0915">Sodium</keyword>
<gene>
    <name evidence="24" type="ORF">EJ04DRAFT_437418</name>
</gene>
<dbReference type="Pfam" id="PF00690">
    <property type="entry name" value="Cation_ATPase_N"/>
    <property type="match status" value="1"/>
</dbReference>
<evidence type="ECO:0000256" key="16">
    <source>
        <dbReference type="ARBA" id="ARBA00023136"/>
    </source>
</evidence>
<feature type="domain" description="Cation-transporting P-type ATPase N-terminal" evidence="23">
    <location>
        <begin position="15"/>
        <end position="89"/>
    </location>
</feature>
<evidence type="ECO:0000256" key="20">
    <source>
        <dbReference type="ARBA" id="ARBA00048599"/>
    </source>
</evidence>